<dbReference type="Proteomes" id="UP000051645">
    <property type="component" value="Unassembled WGS sequence"/>
</dbReference>
<feature type="region of interest" description="Disordered" evidence="1">
    <location>
        <begin position="112"/>
        <end position="137"/>
    </location>
</feature>
<evidence type="ECO:0000313" key="5">
    <source>
        <dbReference type="Proteomes" id="UP000051645"/>
    </source>
</evidence>
<keyword evidence="5" id="KW-1185">Reference proteome</keyword>
<reference evidence="5 6" key="1">
    <citation type="journal article" date="2015" name="Genome Announc.">
        <title>Expanding the biotechnology potential of lactobacilli through comparative genomics of 213 strains and associated genera.</title>
        <authorList>
            <person name="Sun Z."/>
            <person name="Harris H.M."/>
            <person name="McCann A."/>
            <person name="Guo C."/>
            <person name="Argimon S."/>
            <person name="Zhang W."/>
            <person name="Yang X."/>
            <person name="Jeffery I.B."/>
            <person name="Cooney J.C."/>
            <person name="Kagawa T.F."/>
            <person name="Liu W."/>
            <person name="Song Y."/>
            <person name="Salvetti E."/>
            <person name="Wrobel A."/>
            <person name="Rasinkangas P."/>
            <person name="Parkhill J."/>
            <person name="Rea M.C."/>
            <person name="O'Sullivan O."/>
            <person name="Ritari J."/>
            <person name="Douillard F.P."/>
            <person name="Paul Ross R."/>
            <person name="Yang R."/>
            <person name="Briner A.E."/>
            <person name="Felis G.E."/>
            <person name="de Vos W.M."/>
            <person name="Barrangou R."/>
            <person name="Klaenhammer T.R."/>
            <person name="Caufield P.W."/>
            <person name="Cui Y."/>
            <person name="Zhang H."/>
            <person name="O'Toole P.W."/>
        </authorList>
    </citation>
    <scope>NUCLEOTIDE SEQUENCE [LARGE SCALE GENOMIC DNA]</scope>
    <source>
        <strain evidence="3 6">ATCC BAA-66</strain>
        <strain evidence="4 5">DSM 13344</strain>
    </source>
</reference>
<comment type="caution">
    <text evidence="3">The sequence shown here is derived from an EMBL/GenBank/DDBJ whole genome shotgun (WGS) entry which is preliminary data.</text>
</comment>
<sequence length="243" mass="26500">MKMKKYWVFVLGVLLAFGLTGCASQKTAKTALSSKDAFTANQYGMATITGKTNPNYIIQADGTQKTTADSKGKFTFQYILVGSSKKKLTLSAIKSVTSKSTKKSKTIYVEPNAKTKQQAESSRAASESEKAVSKHDESALADNYTAFQTELTDTISGSDGTLKDIKVAAIKDNVPNSVTFILDDSIYTASKSDQDMVARSSYSAVKRLSNKYGYDMPIVYIKDESGDTIAKTNFMHTKMNLKD</sequence>
<evidence type="ECO:0000313" key="4">
    <source>
        <dbReference type="EMBL" id="KRN31437.1"/>
    </source>
</evidence>
<feature type="signal peptide" evidence="2">
    <location>
        <begin position="1"/>
        <end position="28"/>
    </location>
</feature>
<protein>
    <recommendedName>
        <fullName evidence="7">Lipoprotein</fullName>
    </recommendedName>
</protein>
<evidence type="ECO:0000313" key="6">
    <source>
        <dbReference type="Proteomes" id="UP000051751"/>
    </source>
</evidence>
<accession>A0A0R2FS55</accession>
<gene>
    <name evidence="3" type="ORF">IV38_GL000085</name>
    <name evidence="4" type="ORF">IV40_GL001433</name>
</gene>
<keyword evidence="2" id="KW-0732">Signal</keyword>
<dbReference type="EMBL" id="JQAZ01000004">
    <property type="protein sequence ID" value="KRN31437.1"/>
    <property type="molecule type" value="Genomic_DNA"/>
</dbReference>
<organism evidence="3 6">
    <name type="scientific">Lactobacillus selangorensis</name>
    <dbReference type="NCBI Taxonomy" id="81857"/>
    <lineage>
        <taxon>Bacteria</taxon>
        <taxon>Bacillati</taxon>
        <taxon>Bacillota</taxon>
        <taxon>Bacilli</taxon>
        <taxon>Lactobacillales</taxon>
        <taxon>Lactobacillaceae</taxon>
        <taxon>Lactobacillus</taxon>
    </lineage>
</organism>
<dbReference type="AlphaFoldDB" id="A0A0R2FS55"/>
<proteinExistence type="predicted"/>
<feature type="compositionally biased region" description="Basic and acidic residues" evidence="1">
    <location>
        <begin position="126"/>
        <end position="137"/>
    </location>
</feature>
<evidence type="ECO:0000256" key="1">
    <source>
        <dbReference type="SAM" id="MobiDB-lite"/>
    </source>
</evidence>
<evidence type="ECO:0000313" key="3">
    <source>
        <dbReference type="EMBL" id="KRN29205.1"/>
    </source>
</evidence>
<evidence type="ECO:0000256" key="2">
    <source>
        <dbReference type="SAM" id="SignalP"/>
    </source>
</evidence>
<name>A0A0R2FS55_9LACO</name>
<dbReference type="EMBL" id="JQAT01000001">
    <property type="protein sequence ID" value="KRN29205.1"/>
    <property type="molecule type" value="Genomic_DNA"/>
</dbReference>
<feature type="chain" id="PRO_5044546155" description="Lipoprotein" evidence="2">
    <location>
        <begin position="29"/>
        <end position="243"/>
    </location>
</feature>
<dbReference type="PROSITE" id="PS51257">
    <property type="entry name" value="PROKAR_LIPOPROTEIN"/>
    <property type="match status" value="1"/>
</dbReference>
<dbReference type="PATRIC" id="fig|81857.3.peg.82"/>
<evidence type="ECO:0008006" key="7">
    <source>
        <dbReference type="Google" id="ProtNLM"/>
    </source>
</evidence>
<dbReference type="Proteomes" id="UP000051751">
    <property type="component" value="Unassembled WGS sequence"/>
</dbReference>